<name>A0ACC3AAI4_9EURO</name>
<organism evidence="1 2">
    <name type="scientific">Neophaeococcomyces mojaviensis</name>
    <dbReference type="NCBI Taxonomy" id="3383035"/>
    <lineage>
        <taxon>Eukaryota</taxon>
        <taxon>Fungi</taxon>
        <taxon>Dikarya</taxon>
        <taxon>Ascomycota</taxon>
        <taxon>Pezizomycotina</taxon>
        <taxon>Eurotiomycetes</taxon>
        <taxon>Chaetothyriomycetidae</taxon>
        <taxon>Chaetothyriales</taxon>
        <taxon>Chaetothyriales incertae sedis</taxon>
        <taxon>Neophaeococcomyces</taxon>
    </lineage>
</organism>
<proteinExistence type="predicted"/>
<protein>
    <submittedName>
        <fullName evidence="1">Uncharacterized protein</fullName>
    </submittedName>
</protein>
<reference evidence="1" key="1">
    <citation type="submission" date="2022-10" db="EMBL/GenBank/DDBJ databases">
        <title>Culturing micro-colonial fungi from biological soil crusts in the Mojave desert and describing Neophaeococcomyces mojavensis, and introducing the new genera and species Taxawa tesnikishii.</title>
        <authorList>
            <person name="Kurbessoian T."/>
            <person name="Stajich J.E."/>
        </authorList>
    </citation>
    <scope>NUCLEOTIDE SEQUENCE</scope>
    <source>
        <strain evidence="1">JES_112</strain>
    </source>
</reference>
<gene>
    <name evidence="1" type="ORF">H2198_003894</name>
</gene>
<sequence>MGIAPPVVVLLAIVAAAAVTAVAAAMHRVYSNRGRPSDPENTDAMIASFSNEQSHYMRDVRMRNQLQAWGVAPAFEDSYMAPRSQLAAGPASTAMSYG</sequence>
<dbReference type="Proteomes" id="UP001172386">
    <property type="component" value="Unassembled WGS sequence"/>
</dbReference>
<evidence type="ECO:0000313" key="1">
    <source>
        <dbReference type="EMBL" id="KAJ9658189.1"/>
    </source>
</evidence>
<comment type="caution">
    <text evidence="1">The sequence shown here is derived from an EMBL/GenBank/DDBJ whole genome shotgun (WGS) entry which is preliminary data.</text>
</comment>
<evidence type="ECO:0000313" key="2">
    <source>
        <dbReference type="Proteomes" id="UP001172386"/>
    </source>
</evidence>
<dbReference type="EMBL" id="JAPDRQ010000054">
    <property type="protein sequence ID" value="KAJ9658189.1"/>
    <property type="molecule type" value="Genomic_DNA"/>
</dbReference>
<accession>A0ACC3AAI4</accession>
<keyword evidence="2" id="KW-1185">Reference proteome</keyword>